<sequence length="104" mass="11964">MQSRYILIACIFAISMAVAYSAVVPSENSDESEINFLEFDETLDEIETRDFWSKLRDKALKIIKNHFKDATEECLKEAANKCKKLWYNPAKVIKCAVSKQTHTV</sequence>
<keyword evidence="1" id="KW-0732">Signal</keyword>
<protein>
    <submittedName>
        <fullName evidence="2">Uncharacterized protein</fullName>
    </submittedName>
</protein>
<organism evidence="2 3">
    <name type="scientific">Trichogramma kaykai</name>
    <dbReference type="NCBI Taxonomy" id="54128"/>
    <lineage>
        <taxon>Eukaryota</taxon>
        <taxon>Metazoa</taxon>
        <taxon>Ecdysozoa</taxon>
        <taxon>Arthropoda</taxon>
        <taxon>Hexapoda</taxon>
        <taxon>Insecta</taxon>
        <taxon>Pterygota</taxon>
        <taxon>Neoptera</taxon>
        <taxon>Endopterygota</taxon>
        <taxon>Hymenoptera</taxon>
        <taxon>Apocrita</taxon>
        <taxon>Proctotrupomorpha</taxon>
        <taxon>Chalcidoidea</taxon>
        <taxon>Trichogrammatidae</taxon>
        <taxon>Trichogramma</taxon>
    </lineage>
</organism>
<evidence type="ECO:0000313" key="2">
    <source>
        <dbReference type="EMBL" id="KAL3383852.1"/>
    </source>
</evidence>
<keyword evidence="3" id="KW-1185">Reference proteome</keyword>
<dbReference type="Proteomes" id="UP001627154">
    <property type="component" value="Unassembled WGS sequence"/>
</dbReference>
<name>A0ABD2VTJ2_9HYME</name>
<gene>
    <name evidence="2" type="ORF">TKK_020218</name>
</gene>
<dbReference type="EMBL" id="JBJJXI010000181">
    <property type="protein sequence ID" value="KAL3383852.1"/>
    <property type="molecule type" value="Genomic_DNA"/>
</dbReference>
<evidence type="ECO:0000313" key="3">
    <source>
        <dbReference type="Proteomes" id="UP001627154"/>
    </source>
</evidence>
<evidence type="ECO:0000256" key="1">
    <source>
        <dbReference type="SAM" id="SignalP"/>
    </source>
</evidence>
<feature type="signal peptide" evidence="1">
    <location>
        <begin position="1"/>
        <end position="21"/>
    </location>
</feature>
<feature type="chain" id="PRO_5044763811" evidence="1">
    <location>
        <begin position="22"/>
        <end position="104"/>
    </location>
</feature>
<reference evidence="2 3" key="1">
    <citation type="journal article" date="2024" name="bioRxiv">
        <title>A reference genome for Trichogramma kaykai: A tiny desert-dwelling parasitoid wasp with competing sex-ratio distorters.</title>
        <authorList>
            <person name="Culotta J."/>
            <person name="Lindsey A.R."/>
        </authorList>
    </citation>
    <scope>NUCLEOTIDE SEQUENCE [LARGE SCALE GENOMIC DNA]</scope>
    <source>
        <strain evidence="2 3">KSX58</strain>
    </source>
</reference>
<accession>A0ABD2VTJ2</accession>
<dbReference type="AlphaFoldDB" id="A0ABD2VTJ2"/>
<comment type="caution">
    <text evidence="2">The sequence shown here is derived from an EMBL/GenBank/DDBJ whole genome shotgun (WGS) entry which is preliminary data.</text>
</comment>
<proteinExistence type="predicted"/>